<dbReference type="GeneID" id="5718584"/>
<dbReference type="PaxDb" id="3055-EDP03493"/>
<dbReference type="HOGENOM" id="CLU_2641620_0_0_1"/>
<evidence type="ECO:0000313" key="2">
    <source>
        <dbReference type="EMBL" id="PNW75544.1"/>
    </source>
</evidence>
<dbReference type="AlphaFoldDB" id="A8IVZ1"/>
<feature type="compositionally biased region" description="Basic and acidic residues" evidence="1">
    <location>
        <begin position="57"/>
        <end position="69"/>
    </location>
</feature>
<sequence length="77" mass="8358">MSARDYWSVARLAVRLLKERPTAIKKSLDQIQTAAKLPAASDTQLASAIRGSMKTQRLAEGEAAGDRGSRGRRFGGR</sequence>
<accession>A8IVZ1</accession>
<gene>
    <name evidence="2" type="ORF">CHLRE_12g530934v5</name>
</gene>
<keyword evidence="3" id="KW-1185">Reference proteome</keyword>
<dbReference type="InParanoid" id="A8IVZ1"/>
<dbReference type="Proteomes" id="UP000006906">
    <property type="component" value="Chromosome 12"/>
</dbReference>
<dbReference type="RefSeq" id="XP_001692924.1">
    <property type="nucleotide sequence ID" value="XM_001692872.2"/>
</dbReference>
<feature type="region of interest" description="Disordered" evidence="1">
    <location>
        <begin position="51"/>
        <end position="77"/>
    </location>
</feature>
<dbReference type="EMBL" id="CM008973">
    <property type="protein sequence ID" value="PNW75544.1"/>
    <property type="molecule type" value="Genomic_DNA"/>
</dbReference>
<protein>
    <submittedName>
        <fullName evidence="2">Uncharacterized protein</fullName>
    </submittedName>
</protein>
<dbReference type="KEGG" id="cre:CHLRE_12g530934v5"/>
<dbReference type="Gramene" id="PNW75544">
    <property type="protein sequence ID" value="PNW75544"/>
    <property type="gene ID" value="CHLRE_12g530934v5"/>
</dbReference>
<evidence type="ECO:0000313" key="3">
    <source>
        <dbReference type="Proteomes" id="UP000006906"/>
    </source>
</evidence>
<evidence type="ECO:0000256" key="1">
    <source>
        <dbReference type="SAM" id="MobiDB-lite"/>
    </source>
</evidence>
<reference evidence="2 3" key="1">
    <citation type="journal article" date="2007" name="Science">
        <title>The Chlamydomonas genome reveals the evolution of key animal and plant functions.</title>
        <authorList>
            <person name="Merchant S.S."/>
            <person name="Prochnik S.E."/>
            <person name="Vallon O."/>
            <person name="Harris E.H."/>
            <person name="Karpowicz S.J."/>
            <person name="Witman G.B."/>
            <person name="Terry A."/>
            <person name="Salamov A."/>
            <person name="Fritz-Laylin L.K."/>
            <person name="Marechal-Drouard L."/>
            <person name="Marshall W.F."/>
            <person name="Qu L.H."/>
            <person name="Nelson D.R."/>
            <person name="Sanderfoot A.A."/>
            <person name="Spalding M.H."/>
            <person name="Kapitonov V.V."/>
            <person name="Ren Q."/>
            <person name="Ferris P."/>
            <person name="Lindquist E."/>
            <person name="Shapiro H."/>
            <person name="Lucas S.M."/>
            <person name="Grimwood J."/>
            <person name="Schmutz J."/>
            <person name="Cardol P."/>
            <person name="Cerutti H."/>
            <person name="Chanfreau G."/>
            <person name="Chen C.L."/>
            <person name="Cognat V."/>
            <person name="Croft M.T."/>
            <person name="Dent R."/>
            <person name="Dutcher S."/>
            <person name="Fernandez E."/>
            <person name="Fukuzawa H."/>
            <person name="Gonzalez-Ballester D."/>
            <person name="Gonzalez-Halphen D."/>
            <person name="Hallmann A."/>
            <person name="Hanikenne M."/>
            <person name="Hippler M."/>
            <person name="Inwood W."/>
            <person name="Jabbari K."/>
            <person name="Kalanon M."/>
            <person name="Kuras R."/>
            <person name="Lefebvre P.A."/>
            <person name="Lemaire S.D."/>
            <person name="Lobanov A.V."/>
            <person name="Lohr M."/>
            <person name="Manuell A."/>
            <person name="Meier I."/>
            <person name="Mets L."/>
            <person name="Mittag M."/>
            <person name="Mittelmeier T."/>
            <person name="Moroney J.V."/>
            <person name="Moseley J."/>
            <person name="Napoli C."/>
            <person name="Nedelcu A.M."/>
            <person name="Niyogi K."/>
            <person name="Novoselov S.V."/>
            <person name="Paulsen I.T."/>
            <person name="Pazour G."/>
            <person name="Purton S."/>
            <person name="Ral J.P."/>
            <person name="Riano-Pachon D.M."/>
            <person name="Riekhof W."/>
            <person name="Rymarquis L."/>
            <person name="Schroda M."/>
            <person name="Stern D."/>
            <person name="Umen J."/>
            <person name="Willows R."/>
            <person name="Wilson N."/>
            <person name="Zimmer S.L."/>
            <person name="Allmer J."/>
            <person name="Balk J."/>
            <person name="Bisova K."/>
            <person name="Chen C.J."/>
            <person name="Elias M."/>
            <person name="Gendler K."/>
            <person name="Hauser C."/>
            <person name="Lamb M.R."/>
            <person name="Ledford H."/>
            <person name="Long J.C."/>
            <person name="Minagawa J."/>
            <person name="Page M.D."/>
            <person name="Pan J."/>
            <person name="Pootakham W."/>
            <person name="Roje S."/>
            <person name="Rose A."/>
            <person name="Stahlberg E."/>
            <person name="Terauchi A.M."/>
            <person name="Yang P."/>
            <person name="Ball S."/>
            <person name="Bowler C."/>
            <person name="Dieckmann C.L."/>
            <person name="Gladyshev V.N."/>
            <person name="Green P."/>
            <person name="Jorgensen R."/>
            <person name="Mayfield S."/>
            <person name="Mueller-Roeber B."/>
            <person name="Rajamani S."/>
            <person name="Sayre R.T."/>
            <person name="Brokstein P."/>
            <person name="Dubchak I."/>
            <person name="Goodstein D."/>
            <person name="Hornick L."/>
            <person name="Huang Y.W."/>
            <person name="Jhaveri J."/>
            <person name="Luo Y."/>
            <person name="Martinez D."/>
            <person name="Ngau W.C."/>
            <person name="Otillar B."/>
            <person name="Poliakov A."/>
            <person name="Porter A."/>
            <person name="Szajkowski L."/>
            <person name="Werner G."/>
            <person name="Zhou K."/>
            <person name="Grigoriev I.V."/>
            <person name="Rokhsar D.S."/>
            <person name="Grossman A.R."/>
        </authorList>
    </citation>
    <scope>NUCLEOTIDE SEQUENCE [LARGE SCALE GENOMIC DNA]</scope>
    <source>
        <strain evidence="3">CC-503</strain>
    </source>
</reference>
<organism evidence="2 3">
    <name type="scientific">Chlamydomonas reinhardtii</name>
    <name type="common">Chlamydomonas smithii</name>
    <dbReference type="NCBI Taxonomy" id="3055"/>
    <lineage>
        <taxon>Eukaryota</taxon>
        <taxon>Viridiplantae</taxon>
        <taxon>Chlorophyta</taxon>
        <taxon>core chlorophytes</taxon>
        <taxon>Chlorophyceae</taxon>
        <taxon>CS clade</taxon>
        <taxon>Chlamydomonadales</taxon>
        <taxon>Chlamydomonadaceae</taxon>
        <taxon>Chlamydomonas</taxon>
    </lineage>
</organism>
<name>A8IVZ1_CHLRE</name>
<proteinExistence type="predicted"/>